<organism evidence="2 3">
    <name type="scientific">Sinobacterium norvegicum</name>
    <dbReference type="NCBI Taxonomy" id="1641715"/>
    <lineage>
        <taxon>Bacteria</taxon>
        <taxon>Pseudomonadati</taxon>
        <taxon>Pseudomonadota</taxon>
        <taxon>Gammaproteobacteria</taxon>
        <taxon>Cellvibrionales</taxon>
        <taxon>Spongiibacteraceae</taxon>
        <taxon>Sinobacterium</taxon>
    </lineage>
</organism>
<keyword evidence="1" id="KW-1133">Transmembrane helix</keyword>
<reference evidence="2" key="1">
    <citation type="submission" date="2021-12" db="EMBL/GenBank/DDBJ databases">
        <authorList>
            <person name="Rodrigo-Torres L."/>
            <person name="Arahal R. D."/>
            <person name="Lucena T."/>
        </authorList>
    </citation>
    <scope>NUCLEOTIDE SEQUENCE</scope>
    <source>
        <strain evidence="2">CECT 8267</strain>
    </source>
</reference>
<gene>
    <name evidence="2" type="ORF">SIN8267_00985</name>
</gene>
<evidence type="ECO:0000256" key="1">
    <source>
        <dbReference type="SAM" id="Phobius"/>
    </source>
</evidence>
<keyword evidence="1" id="KW-0472">Membrane</keyword>
<accession>A0ABN8EI71</accession>
<sequence>MMLLAHIFVVVAGLALIGSAVIYTCMHKRLNSDPILVAGCMMLGTFCLVSGMV</sequence>
<feature type="transmembrane region" description="Helical" evidence="1">
    <location>
        <begin position="35"/>
        <end position="52"/>
    </location>
</feature>
<proteinExistence type="predicted"/>
<keyword evidence="3" id="KW-1185">Reference proteome</keyword>
<dbReference type="RefSeq" id="WP_237443551.1">
    <property type="nucleotide sequence ID" value="NZ_CAKLPX010000001.1"/>
</dbReference>
<dbReference type="EMBL" id="CAKLPX010000001">
    <property type="protein sequence ID" value="CAH0990885.1"/>
    <property type="molecule type" value="Genomic_DNA"/>
</dbReference>
<evidence type="ECO:0000313" key="2">
    <source>
        <dbReference type="EMBL" id="CAH0990885.1"/>
    </source>
</evidence>
<evidence type="ECO:0000313" key="3">
    <source>
        <dbReference type="Proteomes" id="UP000838100"/>
    </source>
</evidence>
<name>A0ABN8EI71_9GAMM</name>
<keyword evidence="1" id="KW-0812">Transmembrane</keyword>
<comment type="caution">
    <text evidence="2">The sequence shown here is derived from an EMBL/GenBank/DDBJ whole genome shotgun (WGS) entry which is preliminary data.</text>
</comment>
<dbReference type="Proteomes" id="UP000838100">
    <property type="component" value="Unassembled WGS sequence"/>
</dbReference>
<protein>
    <submittedName>
        <fullName evidence="2">Uncharacterized protein</fullName>
    </submittedName>
</protein>